<dbReference type="InterPro" id="IPR002347">
    <property type="entry name" value="SDR_fam"/>
</dbReference>
<dbReference type="OrthoDB" id="658698at2"/>
<dbReference type="STRING" id="270351.Maq22A_c21460"/>
<gene>
    <name evidence="4" type="ORF">Maq22A_c21460</name>
</gene>
<reference evidence="4 5" key="1">
    <citation type="journal article" date="2015" name="Genome Announc.">
        <title>Complete Genome Sequence of Methylobacterium aquaticum Strain 22A, Isolated from Racomitrium japonicum Moss.</title>
        <authorList>
            <person name="Tani A."/>
            <person name="Ogura Y."/>
            <person name="Hayashi T."/>
            <person name="Kimbara K."/>
        </authorList>
    </citation>
    <scope>NUCLEOTIDE SEQUENCE [LARGE SCALE GENOMIC DNA]</scope>
    <source>
        <strain evidence="4 5">MA-22A</strain>
    </source>
</reference>
<dbReference type="PANTHER" id="PTHR42901">
    <property type="entry name" value="ALCOHOL DEHYDROGENASE"/>
    <property type="match status" value="1"/>
</dbReference>
<reference evidence="5" key="2">
    <citation type="submission" date="2015-01" db="EMBL/GenBank/DDBJ databases">
        <title>Complete genome sequence of Methylobacterium aquaticum strain 22A.</title>
        <authorList>
            <person name="Tani A."/>
            <person name="Ogura Y."/>
            <person name="Hayashi T."/>
        </authorList>
    </citation>
    <scope>NUCLEOTIDE SEQUENCE [LARGE SCALE GENOMIC DNA]</scope>
    <source>
        <strain evidence="5">MA-22A</strain>
    </source>
</reference>
<name>A0A0C6F3W1_9HYPH</name>
<protein>
    <submittedName>
        <fullName evidence="4">Malonic semialdehyde reductase</fullName>
    </submittedName>
</protein>
<dbReference type="Proteomes" id="UP000061432">
    <property type="component" value="Chromosome"/>
</dbReference>
<dbReference type="PROSITE" id="PS00061">
    <property type="entry name" value="ADH_SHORT"/>
    <property type="match status" value="1"/>
</dbReference>
<evidence type="ECO:0000313" key="5">
    <source>
        <dbReference type="Proteomes" id="UP000061432"/>
    </source>
</evidence>
<dbReference type="PANTHER" id="PTHR42901:SF1">
    <property type="entry name" value="ALCOHOL DEHYDROGENASE"/>
    <property type="match status" value="1"/>
</dbReference>
<accession>A0A0C6F3W1</accession>
<organism evidence="4 5">
    <name type="scientific">Methylobacterium aquaticum</name>
    <dbReference type="NCBI Taxonomy" id="270351"/>
    <lineage>
        <taxon>Bacteria</taxon>
        <taxon>Pseudomonadati</taxon>
        <taxon>Pseudomonadota</taxon>
        <taxon>Alphaproteobacteria</taxon>
        <taxon>Hyphomicrobiales</taxon>
        <taxon>Methylobacteriaceae</taxon>
        <taxon>Methylobacterium</taxon>
    </lineage>
</organism>
<dbReference type="InterPro" id="IPR020904">
    <property type="entry name" value="Sc_DH/Rdtase_CS"/>
</dbReference>
<dbReference type="Gene3D" id="3.40.50.720">
    <property type="entry name" value="NAD(P)-binding Rossmann-like Domain"/>
    <property type="match status" value="1"/>
</dbReference>
<evidence type="ECO:0000256" key="2">
    <source>
        <dbReference type="ARBA" id="ARBA00023002"/>
    </source>
</evidence>
<comment type="similarity">
    <text evidence="1 3">Belongs to the short-chain dehydrogenases/reductases (SDR) family.</text>
</comment>
<dbReference type="RefSeq" id="WP_060848286.1">
    <property type="nucleotide sequence ID" value="NZ_AP014704.1"/>
</dbReference>
<evidence type="ECO:0000313" key="4">
    <source>
        <dbReference type="EMBL" id="BAQ47311.1"/>
    </source>
</evidence>
<dbReference type="PRINTS" id="PR00080">
    <property type="entry name" value="SDRFAMILY"/>
</dbReference>
<dbReference type="Pfam" id="PF00106">
    <property type="entry name" value="adh_short"/>
    <property type="match status" value="1"/>
</dbReference>
<dbReference type="EMBL" id="AP014704">
    <property type="protein sequence ID" value="BAQ47311.1"/>
    <property type="molecule type" value="Genomic_DNA"/>
</dbReference>
<dbReference type="PATRIC" id="fig|270351.10.peg.4149"/>
<dbReference type="FunFam" id="3.40.50.720:FF:000047">
    <property type="entry name" value="NADP-dependent L-serine/L-allo-threonine dehydrogenase"/>
    <property type="match status" value="1"/>
</dbReference>
<dbReference type="KEGG" id="maqu:Maq22A_c21460"/>
<sequence length="253" mass="26877">MSKIALVTGATAGFGDAIARRLARDGWRVVVTGRRRDRLDALVAALGGSERAHPLAFDIRDEAATRDALASLPPAFAEVSLLVNNAGLALGTGPAQESDLAQWRTMIDTNVVGLVTITRLLLDRLIAHRGLVVNLASIASHWPYPGGNVYGGTKAFVRQFSLGLRCDLSAKGVRVTSIEPGLSESEFTLVRTGGDQAASDALYKGAHPLRPEDIAETVGWVASLPPHVNVNSLEIMPVTQSWAPFAIQRDPAA</sequence>
<dbReference type="SUPFAM" id="SSF51735">
    <property type="entry name" value="NAD(P)-binding Rossmann-fold domains"/>
    <property type="match status" value="1"/>
</dbReference>
<dbReference type="PRINTS" id="PR00081">
    <property type="entry name" value="GDHRDH"/>
</dbReference>
<proteinExistence type="inferred from homology"/>
<keyword evidence="2" id="KW-0560">Oxidoreductase</keyword>
<evidence type="ECO:0000256" key="1">
    <source>
        <dbReference type="ARBA" id="ARBA00006484"/>
    </source>
</evidence>
<dbReference type="AlphaFoldDB" id="A0A0C6F3W1"/>
<dbReference type="GO" id="GO:0016616">
    <property type="term" value="F:oxidoreductase activity, acting on the CH-OH group of donors, NAD or NADP as acceptor"/>
    <property type="evidence" value="ECO:0007669"/>
    <property type="project" value="UniProtKB-ARBA"/>
</dbReference>
<evidence type="ECO:0000256" key="3">
    <source>
        <dbReference type="RuleBase" id="RU000363"/>
    </source>
</evidence>
<dbReference type="InterPro" id="IPR036291">
    <property type="entry name" value="NAD(P)-bd_dom_sf"/>
</dbReference>